<protein>
    <submittedName>
        <fullName evidence="7">DMT family transporter</fullName>
    </submittedName>
</protein>
<feature type="transmembrane region" description="Helical" evidence="5">
    <location>
        <begin position="264"/>
        <end position="284"/>
    </location>
</feature>
<dbReference type="GO" id="GO:0016020">
    <property type="term" value="C:membrane"/>
    <property type="evidence" value="ECO:0007669"/>
    <property type="project" value="UniProtKB-SubCell"/>
</dbReference>
<dbReference type="EMBL" id="VIFK01000014">
    <property type="protein sequence ID" value="TQF00395.1"/>
    <property type="molecule type" value="Genomic_DNA"/>
</dbReference>
<evidence type="ECO:0000256" key="1">
    <source>
        <dbReference type="ARBA" id="ARBA00004141"/>
    </source>
</evidence>
<feature type="transmembrane region" description="Helical" evidence="5">
    <location>
        <begin position="209"/>
        <end position="227"/>
    </location>
</feature>
<feature type="transmembrane region" description="Helical" evidence="5">
    <location>
        <begin position="239"/>
        <end position="258"/>
    </location>
</feature>
<feature type="transmembrane region" description="Helical" evidence="5">
    <location>
        <begin position="178"/>
        <end position="197"/>
    </location>
</feature>
<feature type="transmembrane region" description="Helical" evidence="5">
    <location>
        <begin position="36"/>
        <end position="55"/>
    </location>
</feature>
<sequence>MSSSNRAGAGFMTLAMACFAVEDALFKAATRELSVGIALVLFGAFGFIVFAALCIRACEPVWHPSNLKRTMLIRSGFELTGRLFYALALAFAPLASTSAILQAAPLFVTLGAVIAFGEHVGPRRWAAMAAGFLGVLLIIRPGVEAFEISSLFALIATAGFAGRDLATRASSPEMSSHQLGAIGFLVLVLAGLIMLAVEQPDIAMPEPMALLSILAASLVGVAAYSALTHAMRAGDVGFVAPYRYTRLLFALLIAVAFFGERPDALVLLGAAIIIMAGLFSLARAQEAGSEAAKSLQSPKL</sequence>
<dbReference type="SUPFAM" id="SSF103481">
    <property type="entry name" value="Multidrug resistance efflux transporter EmrE"/>
    <property type="match status" value="2"/>
</dbReference>
<proteinExistence type="predicted"/>
<evidence type="ECO:0000256" key="5">
    <source>
        <dbReference type="SAM" id="Phobius"/>
    </source>
</evidence>
<dbReference type="Pfam" id="PF00892">
    <property type="entry name" value="EamA"/>
    <property type="match status" value="2"/>
</dbReference>
<comment type="subcellular location">
    <subcellularLocation>
        <location evidence="1">Membrane</location>
        <topology evidence="1">Multi-pass membrane protein</topology>
    </subcellularLocation>
</comment>
<gene>
    <name evidence="7" type="ORF">FKY71_03675</name>
</gene>
<dbReference type="PANTHER" id="PTHR22911">
    <property type="entry name" value="ACYL-MALONYL CONDENSING ENZYME-RELATED"/>
    <property type="match status" value="1"/>
</dbReference>
<dbReference type="PANTHER" id="PTHR22911:SF6">
    <property type="entry name" value="SOLUTE CARRIER FAMILY 35 MEMBER G1"/>
    <property type="match status" value="1"/>
</dbReference>
<evidence type="ECO:0000259" key="6">
    <source>
        <dbReference type="Pfam" id="PF00892"/>
    </source>
</evidence>
<evidence type="ECO:0000256" key="2">
    <source>
        <dbReference type="ARBA" id="ARBA00022692"/>
    </source>
</evidence>
<dbReference type="InterPro" id="IPR037185">
    <property type="entry name" value="EmrE-like"/>
</dbReference>
<dbReference type="Proteomes" id="UP000315400">
    <property type="component" value="Unassembled WGS sequence"/>
</dbReference>
<feature type="transmembrane region" description="Helical" evidence="5">
    <location>
        <begin position="76"/>
        <end position="94"/>
    </location>
</feature>
<feature type="domain" description="EamA" evidence="6">
    <location>
        <begin position="8"/>
        <end position="139"/>
    </location>
</feature>
<dbReference type="Gene3D" id="1.10.3730.20">
    <property type="match status" value="1"/>
</dbReference>
<feature type="domain" description="EamA" evidence="6">
    <location>
        <begin position="151"/>
        <end position="278"/>
    </location>
</feature>
<keyword evidence="3 5" id="KW-1133">Transmembrane helix</keyword>
<evidence type="ECO:0000313" key="8">
    <source>
        <dbReference type="Proteomes" id="UP000315400"/>
    </source>
</evidence>
<reference evidence="7 8" key="1">
    <citation type="submission" date="2019-06" db="EMBL/GenBank/DDBJ databases">
        <title>Metagenome assembled Genome of Spiribacter salinus SL48-SHIP from the microbial mat of Salt Lake 48 (Novosibirsk region, Russia).</title>
        <authorList>
            <person name="Shipova A."/>
            <person name="Rozanov A.S."/>
            <person name="Bryanskaya A.V."/>
            <person name="Peltek S.E."/>
        </authorList>
    </citation>
    <scope>NUCLEOTIDE SEQUENCE [LARGE SCALE GENOMIC DNA]</scope>
    <source>
        <strain evidence="7">SL48-SHIP-2</strain>
    </source>
</reference>
<dbReference type="AlphaFoldDB" id="A0A540VUG0"/>
<evidence type="ECO:0000256" key="4">
    <source>
        <dbReference type="ARBA" id="ARBA00023136"/>
    </source>
</evidence>
<organism evidence="7 8">
    <name type="scientific">Spiribacter salinus</name>
    <dbReference type="NCBI Taxonomy" id="1335746"/>
    <lineage>
        <taxon>Bacteria</taxon>
        <taxon>Pseudomonadati</taxon>
        <taxon>Pseudomonadota</taxon>
        <taxon>Gammaproteobacteria</taxon>
        <taxon>Chromatiales</taxon>
        <taxon>Ectothiorhodospiraceae</taxon>
        <taxon>Spiribacter</taxon>
    </lineage>
</organism>
<keyword evidence="2 5" id="KW-0812">Transmembrane</keyword>
<feature type="transmembrane region" description="Helical" evidence="5">
    <location>
        <begin position="148"/>
        <end position="166"/>
    </location>
</feature>
<accession>A0A540VUG0</accession>
<feature type="transmembrane region" description="Helical" evidence="5">
    <location>
        <begin position="125"/>
        <end position="142"/>
    </location>
</feature>
<comment type="caution">
    <text evidence="7">The sequence shown here is derived from an EMBL/GenBank/DDBJ whole genome shotgun (WGS) entry which is preliminary data.</text>
</comment>
<dbReference type="InterPro" id="IPR000620">
    <property type="entry name" value="EamA_dom"/>
</dbReference>
<name>A0A540VUG0_9GAMM</name>
<keyword evidence="4 5" id="KW-0472">Membrane</keyword>
<evidence type="ECO:0000256" key="3">
    <source>
        <dbReference type="ARBA" id="ARBA00022989"/>
    </source>
</evidence>
<evidence type="ECO:0000313" key="7">
    <source>
        <dbReference type="EMBL" id="TQF00395.1"/>
    </source>
</evidence>
<dbReference type="PROSITE" id="PS51257">
    <property type="entry name" value="PROKAR_LIPOPROTEIN"/>
    <property type="match status" value="1"/>
</dbReference>